<dbReference type="EMBL" id="GBRH01188110">
    <property type="protein sequence ID" value="JAE09786.1"/>
    <property type="molecule type" value="Transcribed_RNA"/>
</dbReference>
<reference evidence="1" key="1">
    <citation type="submission" date="2014-09" db="EMBL/GenBank/DDBJ databases">
        <authorList>
            <person name="Magalhaes I.L.F."/>
            <person name="Oliveira U."/>
            <person name="Santos F.R."/>
            <person name="Vidigal T.H.D.A."/>
            <person name="Brescovit A.D."/>
            <person name="Santos A.J."/>
        </authorList>
    </citation>
    <scope>NUCLEOTIDE SEQUENCE</scope>
    <source>
        <tissue evidence="1">Shoot tissue taken approximately 20 cm above the soil surface</tissue>
    </source>
</reference>
<evidence type="ECO:0000313" key="1">
    <source>
        <dbReference type="EMBL" id="JAE09786.1"/>
    </source>
</evidence>
<accession>A0A0A9FI32</accession>
<protein>
    <submittedName>
        <fullName evidence="1">Uncharacterized protein</fullName>
    </submittedName>
</protein>
<organism evidence="1">
    <name type="scientific">Arundo donax</name>
    <name type="common">Giant reed</name>
    <name type="synonym">Donax arundinaceus</name>
    <dbReference type="NCBI Taxonomy" id="35708"/>
    <lineage>
        <taxon>Eukaryota</taxon>
        <taxon>Viridiplantae</taxon>
        <taxon>Streptophyta</taxon>
        <taxon>Embryophyta</taxon>
        <taxon>Tracheophyta</taxon>
        <taxon>Spermatophyta</taxon>
        <taxon>Magnoliopsida</taxon>
        <taxon>Liliopsida</taxon>
        <taxon>Poales</taxon>
        <taxon>Poaceae</taxon>
        <taxon>PACMAD clade</taxon>
        <taxon>Arundinoideae</taxon>
        <taxon>Arundineae</taxon>
        <taxon>Arundo</taxon>
    </lineage>
</organism>
<name>A0A0A9FI32_ARUDO</name>
<proteinExistence type="predicted"/>
<reference evidence="1" key="2">
    <citation type="journal article" date="2015" name="Data Brief">
        <title>Shoot transcriptome of the giant reed, Arundo donax.</title>
        <authorList>
            <person name="Barrero R.A."/>
            <person name="Guerrero F.D."/>
            <person name="Moolhuijzen P."/>
            <person name="Goolsby J.A."/>
            <person name="Tidwell J."/>
            <person name="Bellgard S.E."/>
            <person name="Bellgard M.I."/>
        </authorList>
    </citation>
    <scope>NUCLEOTIDE SEQUENCE</scope>
    <source>
        <tissue evidence="1">Shoot tissue taken approximately 20 cm above the soil surface</tissue>
    </source>
</reference>
<sequence>MRRWLPVTCSHTTASIRLMSRKAARPWWQPRKCQPLPEPCGREKRA</sequence>
<dbReference type="AlphaFoldDB" id="A0A0A9FI32"/>